<keyword evidence="2" id="KW-1185">Reference proteome</keyword>
<evidence type="ECO:0000313" key="2">
    <source>
        <dbReference type="Proteomes" id="UP000817854"/>
    </source>
</evidence>
<protein>
    <submittedName>
        <fullName evidence="1">RHS repeat-associated core domain-containing protein</fullName>
    </submittedName>
</protein>
<dbReference type="Proteomes" id="UP000817854">
    <property type="component" value="Unassembled WGS sequence"/>
</dbReference>
<dbReference type="PANTHER" id="PTHR32305">
    <property type="match status" value="1"/>
</dbReference>
<dbReference type="PANTHER" id="PTHR32305:SF15">
    <property type="entry name" value="PROTEIN RHSA-RELATED"/>
    <property type="match status" value="1"/>
</dbReference>
<organism evidence="1 2">
    <name type="scientific">Flavobacterium jejuense</name>
    <dbReference type="NCBI Taxonomy" id="1544455"/>
    <lineage>
        <taxon>Bacteria</taxon>
        <taxon>Pseudomonadati</taxon>
        <taxon>Bacteroidota</taxon>
        <taxon>Flavobacteriia</taxon>
        <taxon>Flavobacteriales</taxon>
        <taxon>Flavobacteriaceae</taxon>
        <taxon>Flavobacterium</taxon>
    </lineage>
</organism>
<dbReference type="NCBIfam" id="TIGR03696">
    <property type="entry name" value="Rhs_assc_core"/>
    <property type="match status" value="1"/>
</dbReference>
<name>A0ABX0IU00_9FLAO</name>
<accession>A0ABX0IU00</accession>
<dbReference type="EMBL" id="VEVQ02000012">
    <property type="protein sequence ID" value="NHN27188.1"/>
    <property type="molecule type" value="Genomic_DNA"/>
</dbReference>
<evidence type="ECO:0000313" key="1">
    <source>
        <dbReference type="EMBL" id="NHN27188.1"/>
    </source>
</evidence>
<comment type="caution">
    <text evidence="1">The sequence shown here is derived from an EMBL/GenBank/DDBJ whole genome shotgun (WGS) entry which is preliminary data.</text>
</comment>
<reference evidence="2" key="1">
    <citation type="submission" date="2019-05" db="EMBL/GenBank/DDBJ databases">
        <title>Flavobacterium profundi sp. nov., isolated from a deep-sea seamount.</title>
        <authorList>
            <person name="Zhang D.-C."/>
        </authorList>
    </citation>
    <scope>NUCLEOTIDE SEQUENCE [LARGE SCALE GENOMIC DNA]</scope>
    <source>
        <strain evidence="2">EC11</strain>
    </source>
</reference>
<dbReference type="InterPro" id="IPR022385">
    <property type="entry name" value="Rhs_assc_core"/>
</dbReference>
<gene>
    <name evidence="1" type="ORF">FIA58_016010</name>
</gene>
<feature type="non-terminal residue" evidence="1">
    <location>
        <position position="1"/>
    </location>
</feature>
<proteinExistence type="predicted"/>
<sequence>YNYKYNGKELQTELGLNMYDYGARNYDPALGRWMNIDPLAEKYCPLSPYAYALNNPIFFVDPDGMRVSYGNFIDSAGHEEQSDNSDESLHDSNPITHKDIVNLYNKAEENSASFYFFDKTPKFAAVMNAYNLVMQFSMINEAASIVFANDSNELRKNLISINLSMTGVNKVTGDYTSFLWGNVKFDNDYNVIGTGGKDYFINYSTHTSVLVAKKDNYRGKVNGNDFYDDAQTWGLGQDTFTAGHYAVSFSSEKHKGSRGYDINFVGFRTNELRIKYVKYWRKKIDEYIKIFQSK</sequence>
<dbReference type="InterPro" id="IPR050708">
    <property type="entry name" value="T6SS_VgrG/RHS"/>
</dbReference>
<reference evidence="1 2" key="3">
    <citation type="submission" date="2020-02" db="EMBL/GenBank/DDBJ databases">
        <title>Flavobacterium profundi sp. nov., isolated from a deep-sea seamount.</title>
        <authorList>
            <person name="Zhang D.-C."/>
        </authorList>
    </citation>
    <scope>NUCLEOTIDE SEQUENCE [LARGE SCALE GENOMIC DNA]</scope>
    <source>
        <strain evidence="1 2">EC11</strain>
    </source>
</reference>
<dbReference type="Gene3D" id="2.180.10.10">
    <property type="entry name" value="RHS repeat-associated core"/>
    <property type="match status" value="1"/>
</dbReference>
<reference evidence="1 2" key="2">
    <citation type="submission" date="2019-05" db="EMBL/GenBank/DDBJ databases">
        <authorList>
            <person name="Lianzixin W."/>
        </authorList>
    </citation>
    <scope>NUCLEOTIDE SEQUENCE [LARGE SCALE GENOMIC DNA]</scope>
    <source>
        <strain evidence="1 2">EC11</strain>
    </source>
</reference>
<dbReference type="RefSeq" id="WP_140963637.1">
    <property type="nucleotide sequence ID" value="NZ_VEVQ02000012.1"/>
</dbReference>